<proteinExistence type="predicted"/>
<comment type="caution">
    <text evidence="1">The sequence shown here is derived from an EMBL/GenBank/DDBJ whole genome shotgun (WGS) entry which is preliminary data.</text>
</comment>
<reference evidence="1 2" key="1">
    <citation type="journal article" date="2021" name="ISME J.">
        <title>Genomic evolution of the class Acidithiobacillia: deep-branching Proteobacteria living in extreme acidic conditions.</title>
        <authorList>
            <person name="Moya-Beltran A."/>
            <person name="Beard S."/>
            <person name="Rojas-Villalobos C."/>
            <person name="Issotta F."/>
            <person name="Gallardo Y."/>
            <person name="Ulloa R."/>
            <person name="Giaveno A."/>
            <person name="Degli Esposti M."/>
            <person name="Johnson D.B."/>
            <person name="Quatrini R."/>
        </authorList>
    </citation>
    <scope>NUCLEOTIDE SEQUENCE [LARGE SCALE GENOMIC DNA]</scope>
    <source>
        <strain evidence="1 2">ATCC 19703</strain>
    </source>
</reference>
<protein>
    <submittedName>
        <fullName evidence="1">Uncharacterized protein</fullName>
    </submittedName>
</protein>
<dbReference type="RefSeq" id="WP_215864677.1">
    <property type="nucleotide sequence ID" value="NZ_JABELD010000127.1"/>
</dbReference>
<sequence>MNISTRHRGKEVFKGLDGAVTLYAELRVTAAHNEAVGPVGAAVVVGPVESFYLTRRLVLAD</sequence>
<organism evidence="1 2">
    <name type="scientific">Acidithiobacillus concretivorus</name>
    <dbReference type="NCBI Taxonomy" id="3063952"/>
    <lineage>
        <taxon>Bacteria</taxon>
        <taxon>Pseudomonadati</taxon>
        <taxon>Pseudomonadota</taxon>
        <taxon>Acidithiobacillia</taxon>
        <taxon>Acidithiobacillales</taxon>
        <taxon>Acidithiobacillaceae</taxon>
        <taxon>Acidithiobacillus</taxon>
    </lineage>
</organism>
<gene>
    <name evidence="1" type="ORF">HJG40_13605</name>
</gene>
<accession>A0ABS5ZSY3</accession>
<name>A0ABS5ZSY3_9PROT</name>
<dbReference type="EMBL" id="JABELD010000127">
    <property type="protein sequence ID" value="MBU2739792.1"/>
    <property type="molecule type" value="Genomic_DNA"/>
</dbReference>
<dbReference type="Proteomes" id="UP001197028">
    <property type="component" value="Unassembled WGS sequence"/>
</dbReference>
<keyword evidence="2" id="KW-1185">Reference proteome</keyword>
<evidence type="ECO:0000313" key="2">
    <source>
        <dbReference type="Proteomes" id="UP001197028"/>
    </source>
</evidence>
<evidence type="ECO:0000313" key="1">
    <source>
        <dbReference type="EMBL" id="MBU2739792.1"/>
    </source>
</evidence>